<evidence type="ECO:0000256" key="1">
    <source>
        <dbReference type="SAM" id="Phobius"/>
    </source>
</evidence>
<evidence type="ECO:0008006" key="4">
    <source>
        <dbReference type="Google" id="ProtNLM"/>
    </source>
</evidence>
<sequence length="101" mass="11808">MDLILLELVGAIGFQINDTWTTFLGVGVGAVERNKIFKFLSNHKIEDFILVGIIKVLIPLYIYAWMLLVPAYIIILEFDFYLEVGVTIWNIFMIYRHKVRK</sequence>
<proteinExistence type="predicted"/>
<evidence type="ECO:0000313" key="2">
    <source>
        <dbReference type="EMBL" id="ACP46021.1"/>
    </source>
</evidence>
<name>C3N727_SACI7</name>
<protein>
    <recommendedName>
        <fullName evidence="4">DUF5658 domain-containing protein</fullName>
    </recommendedName>
</protein>
<dbReference type="KEGG" id="siy:YG5714_1765"/>
<dbReference type="HOGENOM" id="CLU_2285179_0_0_2"/>
<keyword evidence="1" id="KW-0812">Transmembrane</keyword>
<accession>C3N727</accession>
<feature type="transmembrane region" description="Helical" evidence="1">
    <location>
        <begin position="48"/>
        <end position="66"/>
    </location>
</feature>
<gene>
    <name evidence="2" type="ordered locus">YG5714_1765</name>
</gene>
<keyword evidence="1" id="KW-0472">Membrane</keyword>
<dbReference type="GeneID" id="7807452"/>
<dbReference type="Proteomes" id="UP000002308">
    <property type="component" value="Chromosome"/>
</dbReference>
<reference evidence="2 3" key="1">
    <citation type="journal article" date="2009" name="Proc. Natl. Acad. Sci. U.S.A.">
        <title>Biogeography of the Sulfolobus islandicus pan-genome.</title>
        <authorList>
            <person name="Reno M.L."/>
            <person name="Held N.L."/>
            <person name="Fields C.J."/>
            <person name="Burke P.V."/>
            <person name="Whitaker R.J."/>
        </authorList>
    </citation>
    <scope>NUCLEOTIDE SEQUENCE [LARGE SCALE GENOMIC DNA]</scope>
    <source>
        <strain evidence="3">Y.G.57.14 / Yellowstone #1</strain>
    </source>
</reference>
<dbReference type="AlphaFoldDB" id="C3N727"/>
<keyword evidence="1" id="KW-1133">Transmembrane helix</keyword>
<feature type="transmembrane region" description="Helical" evidence="1">
    <location>
        <begin position="72"/>
        <end position="95"/>
    </location>
</feature>
<dbReference type="RefSeq" id="WP_012716345.1">
    <property type="nucleotide sequence ID" value="NC_012622.1"/>
</dbReference>
<dbReference type="EMBL" id="CP001403">
    <property type="protein sequence ID" value="ACP46021.1"/>
    <property type="molecule type" value="Genomic_DNA"/>
</dbReference>
<organism evidence="2 3">
    <name type="scientific">Saccharolobus islandicus (strain Y.G.57.14 / Yellowstone #1)</name>
    <name type="common">Sulfolobus islandicus</name>
    <dbReference type="NCBI Taxonomy" id="439386"/>
    <lineage>
        <taxon>Archaea</taxon>
        <taxon>Thermoproteota</taxon>
        <taxon>Thermoprotei</taxon>
        <taxon>Sulfolobales</taxon>
        <taxon>Sulfolobaceae</taxon>
        <taxon>Saccharolobus</taxon>
    </lineage>
</organism>
<evidence type="ECO:0000313" key="3">
    <source>
        <dbReference type="Proteomes" id="UP000002308"/>
    </source>
</evidence>